<dbReference type="GO" id="GO:0004497">
    <property type="term" value="F:monooxygenase activity"/>
    <property type="evidence" value="ECO:0007669"/>
    <property type="project" value="UniProtKB-KW"/>
</dbReference>
<dbReference type="GO" id="GO:0020037">
    <property type="term" value="F:heme binding"/>
    <property type="evidence" value="ECO:0007669"/>
    <property type="project" value="InterPro"/>
</dbReference>
<keyword evidence="5" id="KW-1185">Reference proteome</keyword>
<evidence type="ECO:0000313" key="5">
    <source>
        <dbReference type="Proteomes" id="UP000614601"/>
    </source>
</evidence>
<keyword evidence="3" id="KW-0349">Heme</keyword>
<protein>
    <submittedName>
        <fullName evidence="4">Uncharacterized protein</fullName>
    </submittedName>
</protein>
<keyword evidence="3" id="KW-0479">Metal-binding</keyword>
<accession>A0A811LJV7</accession>
<dbReference type="AlphaFoldDB" id="A0A811LJV7"/>
<name>A0A811LJV7_9BILA</name>
<dbReference type="PRINTS" id="PR00463">
    <property type="entry name" value="EP450I"/>
</dbReference>
<dbReference type="SUPFAM" id="SSF48264">
    <property type="entry name" value="Cytochrome P450"/>
    <property type="match status" value="1"/>
</dbReference>
<dbReference type="InterPro" id="IPR017972">
    <property type="entry name" value="Cyt_P450_CS"/>
</dbReference>
<comment type="similarity">
    <text evidence="1 3">Belongs to the cytochrome P450 family.</text>
</comment>
<dbReference type="InterPro" id="IPR001128">
    <property type="entry name" value="Cyt_P450"/>
</dbReference>
<dbReference type="PROSITE" id="PS00086">
    <property type="entry name" value="CYTOCHROME_P450"/>
    <property type="match status" value="1"/>
</dbReference>
<comment type="caution">
    <text evidence="4">The sequence shown here is derived from an EMBL/GenBank/DDBJ whole genome shotgun (WGS) entry which is preliminary data.</text>
</comment>
<keyword evidence="2 3" id="KW-0503">Monooxygenase</keyword>
<dbReference type="Pfam" id="PF00067">
    <property type="entry name" value="p450"/>
    <property type="match status" value="1"/>
</dbReference>
<evidence type="ECO:0000313" key="4">
    <source>
        <dbReference type="EMBL" id="CAD5227486.1"/>
    </source>
</evidence>
<keyword evidence="3" id="KW-0408">Iron</keyword>
<gene>
    <name evidence="4" type="ORF">BOKJ2_LOCUS12197</name>
</gene>
<dbReference type="GO" id="GO:0016705">
    <property type="term" value="F:oxidoreductase activity, acting on paired donors, with incorporation or reduction of molecular oxygen"/>
    <property type="evidence" value="ECO:0007669"/>
    <property type="project" value="InterPro"/>
</dbReference>
<dbReference type="OrthoDB" id="6764281at2759"/>
<dbReference type="InterPro" id="IPR002401">
    <property type="entry name" value="Cyt_P450_E_grp-I"/>
</dbReference>
<dbReference type="Proteomes" id="UP000614601">
    <property type="component" value="Unassembled WGS sequence"/>
</dbReference>
<evidence type="ECO:0000256" key="3">
    <source>
        <dbReference type="RuleBase" id="RU000461"/>
    </source>
</evidence>
<dbReference type="EMBL" id="CAJFCW020000006">
    <property type="protein sequence ID" value="CAG9123297.1"/>
    <property type="molecule type" value="Genomic_DNA"/>
</dbReference>
<organism evidence="4 5">
    <name type="scientific">Bursaphelenchus okinawaensis</name>
    <dbReference type="NCBI Taxonomy" id="465554"/>
    <lineage>
        <taxon>Eukaryota</taxon>
        <taxon>Metazoa</taxon>
        <taxon>Ecdysozoa</taxon>
        <taxon>Nematoda</taxon>
        <taxon>Chromadorea</taxon>
        <taxon>Rhabditida</taxon>
        <taxon>Tylenchina</taxon>
        <taxon>Tylenchomorpha</taxon>
        <taxon>Aphelenchoidea</taxon>
        <taxon>Aphelenchoididae</taxon>
        <taxon>Bursaphelenchus</taxon>
    </lineage>
</organism>
<dbReference type="Proteomes" id="UP000783686">
    <property type="component" value="Unassembled WGS sequence"/>
</dbReference>
<evidence type="ECO:0000256" key="1">
    <source>
        <dbReference type="ARBA" id="ARBA00010617"/>
    </source>
</evidence>
<sequence>MPKNHPFGIGKRVCPGEALARMELYLVLGSIIQDLELRVDLRPGKPSLERCPGMTSVPKPTSYMIVQRHEKLLCEELGLSFLNLR</sequence>
<dbReference type="InterPro" id="IPR036396">
    <property type="entry name" value="Cyt_P450_sf"/>
</dbReference>
<evidence type="ECO:0000256" key="2">
    <source>
        <dbReference type="ARBA" id="ARBA00023033"/>
    </source>
</evidence>
<keyword evidence="3" id="KW-0560">Oxidoreductase</keyword>
<proteinExistence type="inferred from homology"/>
<dbReference type="EMBL" id="CAJFDH010000006">
    <property type="protein sequence ID" value="CAD5227486.1"/>
    <property type="molecule type" value="Genomic_DNA"/>
</dbReference>
<reference evidence="4" key="1">
    <citation type="submission" date="2020-09" db="EMBL/GenBank/DDBJ databases">
        <authorList>
            <person name="Kikuchi T."/>
        </authorList>
    </citation>
    <scope>NUCLEOTIDE SEQUENCE</scope>
    <source>
        <strain evidence="4">SH1</strain>
    </source>
</reference>
<dbReference type="Gene3D" id="1.10.630.10">
    <property type="entry name" value="Cytochrome P450"/>
    <property type="match status" value="1"/>
</dbReference>
<dbReference type="GO" id="GO:0005506">
    <property type="term" value="F:iron ion binding"/>
    <property type="evidence" value="ECO:0007669"/>
    <property type="project" value="InterPro"/>
</dbReference>